<dbReference type="Proteomes" id="UP000664132">
    <property type="component" value="Unassembled WGS sequence"/>
</dbReference>
<dbReference type="AlphaFoldDB" id="A0A8H7W7N6"/>
<organism evidence="1 2">
    <name type="scientific">Cadophora malorum</name>
    <dbReference type="NCBI Taxonomy" id="108018"/>
    <lineage>
        <taxon>Eukaryota</taxon>
        <taxon>Fungi</taxon>
        <taxon>Dikarya</taxon>
        <taxon>Ascomycota</taxon>
        <taxon>Pezizomycotina</taxon>
        <taxon>Leotiomycetes</taxon>
        <taxon>Helotiales</taxon>
        <taxon>Ploettnerulaceae</taxon>
        <taxon>Cadophora</taxon>
    </lineage>
</organism>
<evidence type="ECO:0000313" key="1">
    <source>
        <dbReference type="EMBL" id="KAG4418362.1"/>
    </source>
</evidence>
<dbReference type="SUPFAM" id="SSF56112">
    <property type="entry name" value="Protein kinase-like (PK-like)"/>
    <property type="match status" value="1"/>
</dbReference>
<name>A0A8H7W7N6_9HELO</name>
<protein>
    <recommendedName>
        <fullName evidence="3">Aminoglycoside phosphotransferase domain-containing protein</fullName>
    </recommendedName>
</protein>
<dbReference type="OrthoDB" id="25129at2759"/>
<sequence>MTTFDLDVIQSKTETWLQGTRYASKSITPLFGGTVNFTFLVDLKEPLDNGTEKVVVKHSETFVRHTPSYKVSLTRIVAEQQCLRTLSFLPPKVKDNSRDSKSQVRTPTCLYFDEAAGMQIHEYLPNGVDIKTYLLERAVDRNESSLEPAFKSLGQALGSWVRHFHDEAAHHLDLVDEVAKNKEAQQVQQLVTYQFAVDRVKDYPEVLGDVTTILREVRKLAADELEGGSLQVIHGDLGPANILIPNATIQEGTETLVFVIDWETSQLGVSNIDTGQMIADLYRLWLCRGLETALWVLRGFCKGYGIVSEEHAFRTTIHAGVHLISRGTIDREMGTMDELEVVARAGRNILLNAYRKDMKWFEDGDLACLFDSVA</sequence>
<comment type="caution">
    <text evidence="1">The sequence shown here is derived from an EMBL/GenBank/DDBJ whole genome shotgun (WGS) entry which is preliminary data.</text>
</comment>
<proteinExistence type="predicted"/>
<reference evidence="1" key="1">
    <citation type="submission" date="2021-02" db="EMBL/GenBank/DDBJ databases">
        <title>Genome sequence Cadophora malorum strain M34.</title>
        <authorList>
            <person name="Stefanovic E."/>
            <person name="Vu D."/>
            <person name="Scully C."/>
            <person name="Dijksterhuis J."/>
            <person name="Roader J."/>
            <person name="Houbraken J."/>
        </authorList>
    </citation>
    <scope>NUCLEOTIDE SEQUENCE</scope>
    <source>
        <strain evidence="1">M34</strain>
    </source>
</reference>
<keyword evidence="2" id="KW-1185">Reference proteome</keyword>
<dbReference type="InterPro" id="IPR011009">
    <property type="entry name" value="Kinase-like_dom_sf"/>
</dbReference>
<evidence type="ECO:0008006" key="3">
    <source>
        <dbReference type="Google" id="ProtNLM"/>
    </source>
</evidence>
<evidence type="ECO:0000313" key="2">
    <source>
        <dbReference type="Proteomes" id="UP000664132"/>
    </source>
</evidence>
<dbReference type="Gene3D" id="3.90.1200.10">
    <property type="match status" value="1"/>
</dbReference>
<accession>A0A8H7W7N6</accession>
<dbReference type="Gene3D" id="3.30.200.20">
    <property type="entry name" value="Phosphorylase Kinase, domain 1"/>
    <property type="match status" value="1"/>
</dbReference>
<gene>
    <name evidence="1" type="ORF">IFR04_008504</name>
</gene>
<dbReference type="EMBL" id="JAFJYH010000130">
    <property type="protein sequence ID" value="KAG4418362.1"/>
    <property type="molecule type" value="Genomic_DNA"/>
</dbReference>